<organism evidence="6 7">
    <name type="scientific">Volvox reticuliferus</name>
    <dbReference type="NCBI Taxonomy" id="1737510"/>
    <lineage>
        <taxon>Eukaryota</taxon>
        <taxon>Viridiplantae</taxon>
        <taxon>Chlorophyta</taxon>
        <taxon>core chlorophytes</taxon>
        <taxon>Chlorophyceae</taxon>
        <taxon>CS clade</taxon>
        <taxon>Chlamydomonadales</taxon>
        <taxon>Volvocaceae</taxon>
        <taxon>Volvox</taxon>
    </lineage>
</organism>
<dbReference type="InterPro" id="IPR029448">
    <property type="entry name" value="FANCD2"/>
</dbReference>
<feature type="non-terminal residue" evidence="6">
    <location>
        <position position="736"/>
    </location>
</feature>
<dbReference type="GO" id="GO:0036297">
    <property type="term" value="P:interstrand cross-link repair"/>
    <property type="evidence" value="ECO:0007669"/>
    <property type="project" value="TreeGrafter"/>
</dbReference>
<dbReference type="GO" id="GO:0070182">
    <property type="term" value="F:DNA polymerase binding"/>
    <property type="evidence" value="ECO:0007669"/>
    <property type="project" value="TreeGrafter"/>
</dbReference>
<evidence type="ECO:0000256" key="4">
    <source>
        <dbReference type="ARBA" id="ARBA00023242"/>
    </source>
</evidence>
<keyword evidence="3" id="KW-0832">Ubl conjugation</keyword>
<dbReference type="GO" id="GO:0005634">
    <property type="term" value="C:nucleus"/>
    <property type="evidence" value="ECO:0007669"/>
    <property type="project" value="UniProtKB-SubCell"/>
</dbReference>
<evidence type="ECO:0000313" key="7">
    <source>
        <dbReference type="Proteomes" id="UP000722791"/>
    </source>
</evidence>
<dbReference type="GO" id="GO:0000793">
    <property type="term" value="C:condensed chromosome"/>
    <property type="evidence" value="ECO:0007669"/>
    <property type="project" value="TreeGrafter"/>
</dbReference>
<accession>A0A8J4LRW0</accession>
<comment type="subcellular location">
    <subcellularLocation>
        <location evidence="1">Nucleus</location>
    </subcellularLocation>
</comment>
<feature type="non-terminal residue" evidence="6">
    <location>
        <position position="1"/>
    </location>
</feature>
<reference evidence="6" key="1">
    <citation type="journal article" date="2021" name="Proc. Natl. Acad. Sci. U.S.A.">
        <title>Three genomes in the algal genus Volvox reveal the fate of a haploid sex-determining region after a transition to homothallism.</title>
        <authorList>
            <person name="Yamamoto K."/>
            <person name="Hamaji T."/>
            <person name="Kawai-Toyooka H."/>
            <person name="Matsuzaki R."/>
            <person name="Takahashi F."/>
            <person name="Nishimura Y."/>
            <person name="Kawachi M."/>
            <person name="Noguchi H."/>
            <person name="Minakuchi Y."/>
            <person name="Umen J.G."/>
            <person name="Toyoda A."/>
            <person name="Nozaki H."/>
        </authorList>
    </citation>
    <scope>NUCLEOTIDE SEQUENCE</scope>
    <source>
        <strain evidence="6">NIES-3785</strain>
    </source>
</reference>
<comment type="caution">
    <text evidence="6">The sequence shown here is derived from an EMBL/GenBank/DDBJ whole genome shotgun (WGS) entry which is preliminary data.</text>
</comment>
<keyword evidence="4" id="KW-0539">Nucleus</keyword>
<dbReference type="GO" id="GO:0007129">
    <property type="term" value="P:homologous chromosome pairing at meiosis"/>
    <property type="evidence" value="ECO:0007669"/>
    <property type="project" value="TreeGrafter"/>
</dbReference>
<evidence type="ECO:0000256" key="3">
    <source>
        <dbReference type="ARBA" id="ARBA00022843"/>
    </source>
</evidence>
<dbReference type="PANTHER" id="PTHR32086:SF0">
    <property type="entry name" value="FANCONI ANEMIA GROUP D2 PROTEIN"/>
    <property type="match status" value="1"/>
</dbReference>
<proteinExistence type="inferred from homology"/>
<dbReference type="PANTHER" id="PTHR32086">
    <property type="entry name" value="FANCONI ANEMIA GROUP D2 PROTEIN"/>
    <property type="match status" value="1"/>
</dbReference>
<evidence type="ECO:0000256" key="5">
    <source>
        <dbReference type="ARBA" id="ARBA00093456"/>
    </source>
</evidence>
<dbReference type="EMBL" id="BNCQ01000023">
    <property type="protein sequence ID" value="GIM07084.1"/>
    <property type="molecule type" value="Genomic_DNA"/>
</dbReference>
<dbReference type="GO" id="GO:0031573">
    <property type="term" value="P:mitotic intra-S DNA damage checkpoint signaling"/>
    <property type="evidence" value="ECO:0007669"/>
    <property type="project" value="TreeGrafter"/>
</dbReference>
<evidence type="ECO:0000256" key="1">
    <source>
        <dbReference type="ARBA" id="ARBA00004123"/>
    </source>
</evidence>
<dbReference type="Proteomes" id="UP000722791">
    <property type="component" value="Unassembled WGS sequence"/>
</dbReference>
<dbReference type="Pfam" id="PF14631">
    <property type="entry name" value="FancD2"/>
    <property type="match status" value="1"/>
</dbReference>
<keyword evidence="2" id="KW-1017">Isopeptide bond</keyword>
<dbReference type="AlphaFoldDB" id="A0A8J4LRW0"/>
<evidence type="ECO:0000256" key="2">
    <source>
        <dbReference type="ARBA" id="ARBA00022499"/>
    </source>
</evidence>
<protein>
    <submittedName>
        <fullName evidence="6">Uncharacterized protein</fullName>
    </submittedName>
</protein>
<evidence type="ECO:0000313" key="6">
    <source>
        <dbReference type="EMBL" id="GIM07084.1"/>
    </source>
</evidence>
<sequence length="736" mass="74384">APSVFAVLRGGLPMVDLSDPRVSVPDPKGKRGGGSGKEAVEVRILRELVVALTANDAAAGAVLRAISAAGTRVHIGPGGSSAPDLDPVTADVDDIAEENPDPGARDGAAAAAALADGPQKLVPLDFWILLALLGGRRGKEADKILRAKICDGTASPSWLSSVLLRHAAALREMWSPAMSLAATLAASKPSGGPLAAAAARLYAVMFAAMGGQEDSLQRIEVLHALHSHLGSGVAEEVDTALGALAQLAEGPLSRSSNSAAASAAGGGGPPAPALSLYGSALSNCLDHLESFTDSQLARLFDVLTAVTGGAEGVAWRAAAEARSAAGTAGAAGGPGAVVRIAGGAGGRLESEVQIVVDKALKGSASYKRIGIAGSLAFLRRVGCALTLLDGGGGGGGDGQSDGFDLLLREWRGRLDDLIAATEGHGAARALALGLISEMIKAPATTTTATTATASAGSKAPDGQAPDAQLAGCWGAKLPAAALEQLTAVVQSELLERALVVDLPLVAAPAPGQGPEQERISGPPEVRVAGCARTFRCSAWLNVDEQETSVAINLWPLAASSAIADRDVLVWMTPCLSLVCLVSRIVFGDLQDVDGLLGCPLVMFPMELLQDDEGVNHLHELPPTVSAAVLTCLQAASSWLKEIINCFTPAVAVHPQGQSWGVNGSAKLGKRSAQLAVLEALAAALVENIPPPRGGLAALQALRSHADPLGRLQKRGIGGMVGAAVSSATAVIGGTKR</sequence>
<name>A0A8J4LRW0_9CHLO</name>
<comment type="similarity">
    <text evidence="5">Belongs to the Fanconi anemia protein FANCD2 family.</text>
</comment>
<gene>
    <name evidence="6" type="ORF">Vretimale_11313</name>
</gene>
<dbReference type="GO" id="GO:1990918">
    <property type="term" value="P:double-strand break repair involved in meiotic recombination"/>
    <property type="evidence" value="ECO:0007669"/>
    <property type="project" value="TreeGrafter"/>
</dbReference>